<evidence type="ECO:0000256" key="2">
    <source>
        <dbReference type="ARBA" id="ARBA00022475"/>
    </source>
</evidence>
<comment type="caution">
    <text evidence="8">The sequence shown here is derived from an EMBL/GenBank/DDBJ whole genome shotgun (WGS) entry which is preliminary data.</text>
</comment>
<evidence type="ECO:0000256" key="3">
    <source>
        <dbReference type="ARBA" id="ARBA00022692"/>
    </source>
</evidence>
<sequence>MARRRAVLAPVTTTEAGAGGASIAPARNAPAPDALAALDEVAAEAARVAGIEPGAASRPARPLTPPPGKVVAIPAQPTAPPASSELAPAPPPTAPPLRGVALGGIANLAGSAVSGGAGLVITWLVAAALGPDGAGLFFAATSAFLLATSLARLGTPTGLVYWIARLRATDHPAPARAPIRIGVTPVAALSVALGIAGYIAAPALAAAYSPDPAHVDDYARLLRLLAVFVPAGTVLDSLLAATRGLSTMKPTVYIERLGRTLAQLALLALAVSLSTADTAPAFVTVAWALPFIPATAVAAWWLRKRTTTAEGDPGLTPAAFWRYTAPRALASVAQLALQRLDILLVAGMLGFAEAALYTVATRFVIAGQLANLAVGSSLQPRIAAALSIKDTATARRLYRHTTTWIILLSWPMYLSAAVLAPEYLGLFGAEYRTGAAVGVVLTLAGAMLVASACGTVDTVLAMSGRTSWQLSNVITALVVNVAVNLWLIPRIGVLGAAVGWAAAVLANNLIPLAQLAFAERLHPFGRESGLAMAATAVCFGVLPTTAGLVLGGGARLPVAICGGVAYAVLLWRLRGPLLTRHLK</sequence>
<dbReference type="AlphaFoldDB" id="A0A841FD76"/>
<dbReference type="Pfam" id="PF01943">
    <property type="entry name" value="Polysacc_synt"/>
    <property type="match status" value="1"/>
</dbReference>
<dbReference type="InterPro" id="IPR002797">
    <property type="entry name" value="Polysacc_synth"/>
</dbReference>
<evidence type="ECO:0000313" key="9">
    <source>
        <dbReference type="Proteomes" id="UP000548476"/>
    </source>
</evidence>
<organism evidence="8 9">
    <name type="scientific">Phytomonospora endophytica</name>
    <dbReference type="NCBI Taxonomy" id="714109"/>
    <lineage>
        <taxon>Bacteria</taxon>
        <taxon>Bacillati</taxon>
        <taxon>Actinomycetota</taxon>
        <taxon>Actinomycetes</taxon>
        <taxon>Micromonosporales</taxon>
        <taxon>Micromonosporaceae</taxon>
        <taxon>Phytomonospora</taxon>
    </lineage>
</organism>
<feature type="transmembrane region" description="Helical" evidence="7">
    <location>
        <begin position="257"/>
        <end position="275"/>
    </location>
</feature>
<dbReference type="Proteomes" id="UP000548476">
    <property type="component" value="Unassembled WGS sequence"/>
</dbReference>
<dbReference type="PANTHER" id="PTHR30250:SF11">
    <property type="entry name" value="O-ANTIGEN TRANSPORTER-RELATED"/>
    <property type="match status" value="1"/>
</dbReference>
<evidence type="ECO:0000256" key="1">
    <source>
        <dbReference type="ARBA" id="ARBA00004651"/>
    </source>
</evidence>
<feature type="transmembrane region" description="Helical" evidence="7">
    <location>
        <begin position="494"/>
        <end position="517"/>
    </location>
</feature>
<keyword evidence="5 7" id="KW-0472">Membrane</keyword>
<dbReference type="InterPro" id="IPR050833">
    <property type="entry name" value="Poly_Biosynth_Transport"/>
</dbReference>
<protein>
    <submittedName>
        <fullName evidence="8">O-antigen/teichoic acid export membrane protein</fullName>
    </submittedName>
</protein>
<dbReference type="PANTHER" id="PTHR30250">
    <property type="entry name" value="PST FAMILY PREDICTED COLANIC ACID TRANSPORTER"/>
    <property type="match status" value="1"/>
</dbReference>
<feature type="transmembrane region" description="Helical" evidence="7">
    <location>
        <begin position="136"/>
        <end position="164"/>
    </location>
</feature>
<evidence type="ECO:0000256" key="4">
    <source>
        <dbReference type="ARBA" id="ARBA00022989"/>
    </source>
</evidence>
<feature type="transmembrane region" description="Helical" evidence="7">
    <location>
        <begin position="185"/>
        <end position="209"/>
    </location>
</feature>
<keyword evidence="4 7" id="KW-1133">Transmembrane helix</keyword>
<feature type="transmembrane region" description="Helical" evidence="7">
    <location>
        <begin position="221"/>
        <end position="245"/>
    </location>
</feature>
<feature type="transmembrane region" description="Helical" evidence="7">
    <location>
        <begin position="404"/>
        <end position="424"/>
    </location>
</feature>
<name>A0A841FD76_9ACTN</name>
<feature type="region of interest" description="Disordered" evidence="6">
    <location>
        <begin position="74"/>
        <end position="93"/>
    </location>
</feature>
<keyword evidence="9" id="KW-1185">Reference proteome</keyword>
<keyword evidence="3 7" id="KW-0812">Transmembrane</keyword>
<reference evidence="8 9" key="1">
    <citation type="submission" date="2020-08" db="EMBL/GenBank/DDBJ databases">
        <title>Genomic Encyclopedia of Type Strains, Phase IV (KMG-IV): sequencing the most valuable type-strain genomes for metagenomic binning, comparative biology and taxonomic classification.</title>
        <authorList>
            <person name="Goeker M."/>
        </authorList>
    </citation>
    <scope>NUCLEOTIDE SEQUENCE [LARGE SCALE GENOMIC DNA]</scope>
    <source>
        <strain evidence="8 9">YIM 65646</strain>
    </source>
</reference>
<accession>A0A841FD76</accession>
<proteinExistence type="predicted"/>
<feature type="transmembrane region" description="Helical" evidence="7">
    <location>
        <begin position="436"/>
        <end position="456"/>
    </location>
</feature>
<feature type="transmembrane region" description="Helical" evidence="7">
    <location>
        <begin position="468"/>
        <end position="488"/>
    </location>
</feature>
<evidence type="ECO:0000256" key="7">
    <source>
        <dbReference type="SAM" id="Phobius"/>
    </source>
</evidence>
<feature type="transmembrane region" description="Helical" evidence="7">
    <location>
        <begin position="108"/>
        <end position="130"/>
    </location>
</feature>
<comment type="subcellular location">
    <subcellularLocation>
        <location evidence="1">Cell membrane</location>
        <topology evidence="1">Multi-pass membrane protein</topology>
    </subcellularLocation>
</comment>
<feature type="region of interest" description="Disordered" evidence="6">
    <location>
        <begin position="1"/>
        <end position="28"/>
    </location>
</feature>
<dbReference type="EMBL" id="JACHGT010000002">
    <property type="protein sequence ID" value="MBB6033385.1"/>
    <property type="molecule type" value="Genomic_DNA"/>
</dbReference>
<evidence type="ECO:0000313" key="8">
    <source>
        <dbReference type="EMBL" id="MBB6033385.1"/>
    </source>
</evidence>
<evidence type="ECO:0000256" key="5">
    <source>
        <dbReference type="ARBA" id="ARBA00023136"/>
    </source>
</evidence>
<keyword evidence="2" id="KW-1003">Cell membrane</keyword>
<evidence type="ECO:0000256" key="6">
    <source>
        <dbReference type="SAM" id="MobiDB-lite"/>
    </source>
</evidence>
<dbReference type="GO" id="GO:0005886">
    <property type="term" value="C:plasma membrane"/>
    <property type="evidence" value="ECO:0007669"/>
    <property type="project" value="UniProtKB-SubCell"/>
</dbReference>
<dbReference type="RefSeq" id="WP_184786248.1">
    <property type="nucleotide sequence ID" value="NZ_BONT01000097.1"/>
</dbReference>
<gene>
    <name evidence="8" type="ORF">HNR73_001232</name>
</gene>
<feature type="transmembrane region" description="Helical" evidence="7">
    <location>
        <begin position="281"/>
        <end position="302"/>
    </location>
</feature>
<feature type="transmembrane region" description="Helical" evidence="7">
    <location>
        <begin position="529"/>
        <end position="550"/>
    </location>
</feature>